<dbReference type="InterPro" id="IPR042185">
    <property type="entry name" value="Serpin_sf_2"/>
</dbReference>
<dbReference type="InterPro" id="IPR000215">
    <property type="entry name" value="Serpin_fam"/>
</dbReference>
<dbReference type="Gene3D" id="2.30.39.10">
    <property type="entry name" value="Alpha-1-antitrypsin, domain 1"/>
    <property type="match status" value="1"/>
</dbReference>
<dbReference type="Gene3D" id="3.30.497.10">
    <property type="entry name" value="Antithrombin, subunit I, domain 2"/>
    <property type="match status" value="2"/>
</dbReference>
<proteinExistence type="inferred from homology"/>
<keyword evidence="4" id="KW-1185">Reference proteome</keyword>
<evidence type="ECO:0000259" key="2">
    <source>
        <dbReference type="SMART" id="SM00093"/>
    </source>
</evidence>
<dbReference type="Proteomes" id="UP000694523">
    <property type="component" value="Unplaced"/>
</dbReference>
<dbReference type="PANTHER" id="PTHR11461">
    <property type="entry name" value="SERINE PROTEASE INHIBITOR, SERPIN"/>
    <property type="match status" value="1"/>
</dbReference>
<protein>
    <submittedName>
        <fullName evidence="3">Serpin peptidase inhibitor, clade E (nexin, plasminogen activator inhibitor type 1), member 3</fullName>
    </submittedName>
</protein>
<dbReference type="SMART" id="SM00093">
    <property type="entry name" value="SERPIN"/>
    <property type="match status" value="1"/>
</dbReference>
<dbReference type="PANTHER" id="PTHR11461:SF129">
    <property type="entry name" value="SERPIN E3"/>
    <property type="match status" value="1"/>
</dbReference>
<organism evidence="3 4">
    <name type="scientific">Neogobius melanostomus</name>
    <name type="common">round goby</name>
    <dbReference type="NCBI Taxonomy" id="47308"/>
    <lineage>
        <taxon>Eukaryota</taxon>
        <taxon>Metazoa</taxon>
        <taxon>Chordata</taxon>
        <taxon>Craniata</taxon>
        <taxon>Vertebrata</taxon>
        <taxon>Euteleostomi</taxon>
        <taxon>Actinopterygii</taxon>
        <taxon>Neopterygii</taxon>
        <taxon>Teleostei</taxon>
        <taxon>Neoteleostei</taxon>
        <taxon>Acanthomorphata</taxon>
        <taxon>Gobiaria</taxon>
        <taxon>Gobiiformes</taxon>
        <taxon>Gobioidei</taxon>
        <taxon>Gobiidae</taxon>
        <taxon>Benthophilinae</taxon>
        <taxon>Neogobiini</taxon>
        <taxon>Neogobius</taxon>
    </lineage>
</organism>
<reference evidence="3" key="2">
    <citation type="submission" date="2025-09" db="UniProtKB">
        <authorList>
            <consortium name="Ensembl"/>
        </authorList>
    </citation>
    <scope>IDENTIFICATION</scope>
</reference>
<dbReference type="Pfam" id="PF00079">
    <property type="entry name" value="Serpin"/>
    <property type="match status" value="2"/>
</dbReference>
<dbReference type="AlphaFoldDB" id="A0A8C6V442"/>
<sequence>AGPWIITEAFGHSCGHLFDSMKDLHSRFSLSLYQSVSSGPNRTNLILSPLSVSLSLGLLQLGARGNTLTQLEETLGYNVADAHVRDFLLLSRPALNSSEGVKLAQTCSLFVQSSVRIQNDFLHSAGSWADASVVHPWPLSGGSSSGELSGSGDPQPDAPWWPPRVQMALVNTVSFRGVWQKQFLFTHTQNLPFLLPDGTAIKVPMMHQASDVRFGQFRTGSERYTVLELPYLGRSLSLQLVLPSDRRTPLSVLEAQLAPRQLSAWDTGLKKTRMDIFIPRFKMQNRFNLRSVLPVMGISDAFSPAAADFSRISGQEEEGLYVSDAFHDVRIEVTEDGTKAAAATAMVLLKRSRAPVFKADRPFLLRPAANRCASMNKAFQVPQTLKLII</sequence>
<dbReference type="InterPro" id="IPR042178">
    <property type="entry name" value="Serpin_sf_1"/>
</dbReference>
<evidence type="ECO:0000313" key="4">
    <source>
        <dbReference type="Proteomes" id="UP000694523"/>
    </source>
</evidence>
<name>A0A8C6V442_9GOBI</name>
<reference evidence="3" key="1">
    <citation type="submission" date="2025-08" db="UniProtKB">
        <authorList>
            <consortium name="Ensembl"/>
        </authorList>
    </citation>
    <scope>IDENTIFICATION</scope>
</reference>
<feature type="domain" description="Serpin" evidence="2">
    <location>
        <begin position="30"/>
        <end position="367"/>
    </location>
</feature>
<dbReference type="GO" id="GO:0005615">
    <property type="term" value="C:extracellular space"/>
    <property type="evidence" value="ECO:0007669"/>
    <property type="project" value="InterPro"/>
</dbReference>
<dbReference type="InterPro" id="IPR036186">
    <property type="entry name" value="Serpin_sf"/>
</dbReference>
<comment type="similarity">
    <text evidence="1">Belongs to the serpin family.</text>
</comment>
<accession>A0A8C6V442</accession>
<dbReference type="GO" id="GO:0004867">
    <property type="term" value="F:serine-type endopeptidase inhibitor activity"/>
    <property type="evidence" value="ECO:0007669"/>
    <property type="project" value="InterPro"/>
</dbReference>
<dbReference type="InterPro" id="IPR023796">
    <property type="entry name" value="Serpin_dom"/>
</dbReference>
<evidence type="ECO:0000256" key="1">
    <source>
        <dbReference type="RuleBase" id="RU000411"/>
    </source>
</evidence>
<dbReference type="SUPFAM" id="SSF56574">
    <property type="entry name" value="Serpins"/>
    <property type="match status" value="1"/>
</dbReference>
<evidence type="ECO:0000313" key="3">
    <source>
        <dbReference type="Ensembl" id="ENSNMLP00000043586.1"/>
    </source>
</evidence>
<dbReference type="Ensembl" id="ENSNMLT00000048380.1">
    <property type="protein sequence ID" value="ENSNMLP00000043586.1"/>
    <property type="gene ID" value="ENSNMLG00000026408.1"/>
</dbReference>